<dbReference type="AlphaFoldDB" id="M2PDE2"/>
<dbReference type="HOGENOM" id="CLU_1128940_0_0_1"/>
<proteinExistence type="predicted"/>
<organism evidence="1 2">
    <name type="scientific">Ceriporiopsis subvermispora (strain B)</name>
    <name type="common">White-rot fungus</name>
    <name type="synonym">Gelatoporia subvermispora</name>
    <dbReference type="NCBI Taxonomy" id="914234"/>
    <lineage>
        <taxon>Eukaryota</taxon>
        <taxon>Fungi</taxon>
        <taxon>Dikarya</taxon>
        <taxon>Basidiomycota</taxon>
        <taxon>Agaricomycotina</taxon>
        <taxon>Agaricomycetes</taxon>
        <taxon>Polyporales</taxon>
        <taxon>Gelatoporiaceae</taxon>
        <taxon>Gelatoporia</taxon>
    </lineage>
</organism>
<gene>
    <name evidence="1" type="ORF">CERSUDRAFT_76505</name>
</gene>
<evidence type="ECO:0000313" key="1">
    <source>
        <dbReference type="EMBL" id="EMD33804.1"/>
    </source>
</evidence>
<dbReference type="Proteomes" id="UP000016930">
    <property type="component" value="Unassembled WGS sequence"/>
</dbReference>
<accession>M2PDE2</accession>
<keyword evidence="2" id="KW-1185">Reference proteome</keyword>
<sequence>MSSFIPSYYFPPYTGGPGIDQLRAAPAAGMIQYLAPDPSYGEGTDAYMQPSATGTSWQNISTNDSTYVDVPAGAYGPLPVTTPYEAPTAIGVHVNGSRQWQRTADQPLAISYGTTSIAVSSSNTYENSREPMDGWMHTALQHQSTVPDTSLAAPAMAMSARNQGYSFGTVPVEQAVQFLEIIGYIGDLWYVGPDINEWQGRLGTWINHVVEHLDDTDIIAILFKRSCDRCQALKIRCTRDETYKCL</sequence>
<reference evidence="1 2" key="1">
    <citation type="journal article" date="2012" name="Proc. Natl. Acad. Sci. U.S.A.">
        <title>Comparative genomics of Ceriporiopsis subvermispora and Phanerochaete chrysosporium provide insight into selective ligninolysis.</title>
        <authorList>
            <person name="Fernandez-Fueyo E."/>
            <person name="Ruiz-Duenas F.J."/>
            <person name="Ferreira P."/>
            <person name="Floudas D."/>
            <person name="Hibbett D.S."/>
            <person name="Canessa P."/>
            <person name="Larrondo L.F."/>
            <person name="James T.Y."/>
            <person name="Seelenfreund D."/>
            <person name="Lobos S."/>
            <person name="Polanco R."/>
            <person name="Tello M."/>
            <person name="Honda Y."/>
            <person name="Watanabe T."/>
            <person name="Watanabe T."/>
            <person name="Ryu J.S."/>
            <person name="Kubicek C.P."/>
            <person name="Schmoll M."/>
            <person name="Gaskell J."/>
            <person name="Hammel K.E."/>
            <person name="St John F.J."/>
            <person name="Vanden Wymelenberg A."/>
            <person name="Sabat G."/>
            <person name="Splinter BonDurant S."/>
            <person name="Syed K."/>
            <person name="Yadav J.S."/>
            <person name="Doddapaneni H."/>
            <person name="Subramanian V."/>
            <person name="Lavin J.L."/>
            <person name="Oguiza J.A."/>
            <person name="Perez G."/>
            <person name="Pisabarro A.G."/>
            <person name="Ramirez L."/>
            <person name="Santoyo F."/>
            <person name="Master E."/>
            <person name="Coutinho P.M."/>
            <person name="Henrissat B."/>
            <person name="Lombard V."/>
            <person name="Magnuson J.K."/>
            <person name="Kuees U."/>
            <person name="Hori C."/>
            <person name="Igarashi K."/>
            <person name="Samejima M."/>
            <person name="Held B.W."/>
            <person name="Barry K.W."/>
            <person name="LaButti K.M."/>
            <person name="Lapidus A."/>
            <person name="Lindquist E.A."/>
            <person name="Lucas S.M."/>
            <person name="Riley R."/>
            <person name="Salamov A.A."/>
            <person name="Hoffmeister D."/>
            <person name="Schwenk D."/>
            <person name="Hadar Y."/>
            <person name="Yarden O."/>
            <person name="de Vries R.P."/>
            <person name="Wiebenga A."/>
            <person name="Stenlid J."/>
            <person name="Eastwood D."/>
            <person name="Grigoriev I.V."/>
            <person name="Berka R.M."/>
            <person name="Blanchette R.A."/>
            <person name="Kersten P."/>
            <person name="Martinez A.T."/>
            <person name="Vicuna R."/>
            <person name="Cullen D."/>
        </authorList>
    </citation>
    <scope>NUCLEOTIDE SEQUENCE [LARGE SCALE GENOMIC DNA]</scope>
    <source>
        <strain evidence="1 2">B</strain>
    </source>
</reference>
<evidence type="ECO:0000313" key="2">
    <source>
        <dbReference type="Proteomes" id="UP000016930"/>
    </source>
</evidence>
<dbReference type="EMBL" id="KB445805">
    <property type="protein sequence ID" value="EMD33804.1"/>
    <property type="molecule type" value="Genomic_DNA"/>
</dbReference>
<name>M2PDE2_CERS8</name>
<protein>
    <submittedName>
        <fullName evidence="1">Uncharacterized protein</fullName>
    </submittedName>
</protein>